<dbReference type="GO" id="GO:0000976">
    <property type="term" value="F:transcription cis-regulatory region binding"/>
    <property type="evidence" value="ECO:0007669"/>
    <property type="project" value="TreeGrafter"/>
</dbReference>
<feature type="DNA-binding region" description="H-T-H motif" evidence="3">
    <location>
        <begin position="28"/>
        <end position="47"/>
    </location>
</feature>
<evidence type="ECO:0000313" key="5">
    <source>
        <dbReference type="EMBL" id="SCY27083.1"/>
    </source>
</evidence>
<dbReference type="Pfam" id="PF22276">
    <property type="entry name" value="SlmA-like_C"/>
    <property type="match status" value="1"/>
</dbReference>
<dbReference type="SUPFAM" id="SSF46689">
    <property type="entry name" value="Homeodomain-like"/>
    <property type="match status" value="1"/>
</dbReference>
<dbReference type="STRING" id="381306.AN478_02315"/>
<evidence type="ECO:0000259" key="4">
    <source>
        <dbReference type="PROSITE" id="PS50977"/>
    </source>
</evidence>
<dbReference type="PANTHER" id="PTHR30055:SF183">
    <property type="entry name" value="NUCLEOID OCCLUSION FACTOR SLMA"/>
    <property type="match status" value="1"/>
</dbReference>
<keyword evidence="6" id="KW-1185">Reference proteome</keyword>
<feature type="domain" description="HTH tetR-type" evidence="4">
    <location>
        <begin position="5"/>
        <end position="65"/>
    </location>
</feature>
<dbReference type="Proteomes" id="UP000183104">
    <property type="component" value="Unassembled WGS sequence"/>
</dbReference>
<dbReference type="InterPro" id="IPR001647">
    <property type="entry name" value="HTH_TetR"/>
</dbReference>
<dbReference type="SUPFAM" id="SSF48498">
    <property type="entry name" value="Tetracyclin repressor-like, C-terminal domain"/>
    <property type="match status" value="1"/>
</dbReference>
<evidence type="ECO:0000313" key="6">
    <source>
        <dbReference type="Proteomes" id="UP000183104"/>
    </source>
</evidence>
<dbReference type="Pfam" id="PF00440">
    <property type="entry name" value="TetR_N"/>
    <property type="match status" value="1"/>
</dbReference>
<dbReference type="Gene3D" id="1.10.357.10">
    <property type="entry name" value="Tetracycline Repressor, domain 2"/>
    <property type="match status" value="1"/>
</dbReference>
<dbReference type="GO" id="GO:0003700">
    <property type="term" value="F:DNA-binding transcription factor activity"/>
    <property type="evidence" value="ECO:0007669"/>
    <property type="project" value="TreeGrafter"/>
</dbReference>
<proteinExistence type="predicted"/>
<dbReference type="PANTHER" id="PTHR30055">
    <property type="entry name" value="HTH-TYPE TRANSCRIPTIONAL REGULATOR RUTR"/>
    <property type="match status" value="1"/>
</dbReference>
<keyword evidence="2 3" id="KW-0238">DNA-binding</keyword>
<evidence type="ECO:0000256" key="1">
    <source>
        <dbReference type="ARBA" id="ARBA00023054"/>
    </source>
</evidence>
<dbReference type="InterPro" id="IPR009057">
    <property type="entry name" value="Homeodomain-like_sf"/>
</dbReference>
<dbReference type="NCBIfam" id="NF007015">
    <property type="entry name" value="PRK09480.1"/>
    <property type="match status" value="1"/>
</dbReference>
<accession>A0A1G5EJ87</accession>
<dbReference type="InterPro" id="IPR054580">
    <property type="entry name" value="SlmA-like_C"/>
</dbReference>
<sequence>MARKGQRREEILQALARMLENNTDGRVTTAALAQEVGVSEAALYRHFGSKSQMFEALIEFIEESLFTRVNRIVEAEEDPREQCESILRLWLGFAGKNPGLARLMLGESIQGESDTLKGRVNQLLERLETQLKHVLKRARLESQLSGDTDALAAANLLVAVVHGRINQYSRSNFKVDPTHQWSAQWAILEDGLFQ</sequence>
<gene>
    <name evidence="5" type="ORF">SAMN05661077_1656</name>
</gene>
<keyword evidence="1" id="KW-0175">Coiled coil</keyword>
<dbReference type="AlphaFoldDB" id="A0A1G5EJ87"/>
<dbReference type="PROSITE" id="PS50977">
    <property type="entry name" value="HTH_TETR_2"/>
    <property type="match status" value="1"/>
</dbReference>
<dbReference type="EMBL" id="FMUN01000004">
    <property type="protein sequence ID" value="SCY27083.1"/>
    <property type="molecule type" value="Genomic_DNA"/>
</dbReference>
<dbReference type="RefSeq" id="WP_269434435.1">
    <property type="nucleotide sequence ID" value="NZ_FMUN01000004.1"/>
</dbReference>
<dbReference type="InterPro" id="IPR050109">
    <property type="entry name" value="HTH-type_TetR-like_transc_reg"/>
</dbReference>
<evidence type="ECO:0000256" key="3">
    <source>
        <dbReference type="PROSITE-ProRule" id="PRU00335"/>
    </source>
</evidence>
<name>A0A1G5EJ87_9GAMM</name>
<organism evidence="5 6">
    <name type="scientific">Thiohalorhabdus denitrificans</name>
    <dbReference type="NCBI Taxonomy" id="381306"/>
    <lineage>
        <taxon>Bacteria</taxon>
        <taxon>Pseudomonadati</taxon>
        <taxon>Pseudomonadota</taxon>
        <taxon>Gammaproteobacteria</taxon>
        <taxon>Thiohalorhabdales</taxon>
        <taxon>Thiohalorhabdaceae</taxon>
        <taxon>Thiohalorhabdus</taxon>
    </lineage>
</organism>
<dbReference type="InterPro" id="IPR036271">
    <property type="entry name" value="Tet_transcr_reg_TetR-rel_C_sf"/>
</dbReference>
<reference evidence="6" key="1">
    <citation type="submission" date="2016-10" db="EMBL/GenBank/DDBJ databases">
        <authorList>
            <person name="Varghese N."/>
        </authorList>
    </citation>
    <scope>NUCLEOTIDE SEQUENCE [LARGE SCALE GENOMIC DNA]</scope>
    <source>
        <strain evidence="6">HL 19</strain>
    </source>
</reference>
<evidence type="ECO:0000256" key="2">
    <source>
        <dbReference type="ARBA" id="ARBA00023125"/>
    </source>
</evidence>
<protein>
    <submittedName>
        <fullName evidence="5">Transcriptional regulator, TetR family</fullName>
    </submittedName>
</protein>